<dbReference type="OrthoDB" id="9806513at2"/>
<dbReference type="CDD" id="cd00592">
    <property type="entry name" value="HTH_MerR-like"/>
    <property type="match status" value="1"/>
</dbReference>
<dbReference type="InterPro" id="IPR047057">
    <property type="entry name" value="MerR_fam"/>
</dbReference>
<evidence type="ECO:0000256" key="1">
    <source>
        <dbReference type="ARBA" id="ARBA00023125"/>
    </source>
</evidence>
<dbReference type="PANTHER" id="PTHR30204">
    <property type="entry name" value="REDOX-CYCLING DRUG-SENSING TRANSCRIPTIONAL ACTIVATOR SOXR"/>
    <property type="match status" value="1"/>
</dbReference>
<dbReference type="InterPro" id="IPR009061">
    <property type="entry name" value="DNA-bd_dom_put_sf"/>
</dbReference>
<dbReference type="SUPFAM" id="SSF46955">
    <property type="entry name" value="Putative DNA-binding domain"/>
    <property type="match status" value="1"/>
</dbReference>
<protein>
    <submittedName>
        <fullName evidence="4">MarR family transcriptional regulator</fullName>
    </submittedName>
</protein>
<dbReference type="PANTHER" id="PTHR30204:SF96">
    <property type="entry name" value="CHROMOSOME-ANCHORING PROTEIN RACA"/>
    <property type="match status" value="1"/>
</dbReference>
<dbReference type="eggNOG" id="COG0789">
    <property type="taxonomic scope" value="Bacteria"/>
</dbReference>
<keyword evidence="2" id="KW-0175">Coiled coil</keyword>
<feature type="coiled-coil region" evidence="2">
    <location>
        <begin position="82"/>
        <end position="109"/>
    </location>
</feature>
<proteinExistence type="predicted"/>
<dbReference type="EMBL" id="AKKV01000005">
    <property type="protein sequence ID" value="EIT87365.1"/>
    <property type="molecule type" value="Genomic_DNA"/>
</dbReference>
<dbReference type="InterPro" id="IPR000551">
    <property type="entry name" value="MerR-type_HTH_dom"/>
</dbReference>
<dbReference type="RefSeq" id="WP_007200168.1">
    <property type="nucleotide sequence ID" value="NZ_AKKV01000005.1"/>
</dbReference>
<dbReference type="PROSITE" id="PS50937">
    <property type="entry name" value="HTH_MERR_2"/>
    <property type="match status" value="1"/>
</dbReference>
<feature type="domain" description="HTH merR-type" evidence="3">
    <location>
        <begin position="1"/>
        <end position="68"/>
    </location>
</feature>
<keyword evidence="5" id="KW-1185">Reference proteome</keyword>
<comment type="caution">
    <text evidence="4">The sequence shown here is derived from an EMBL/GenBank/DDBJ whole genome shotgun (WGS) entry which is preliminary data.</text>
</comment>
<name>I8UKG1_9BACL</name>
<evidence type="ECO:0000259" key="3">
    <source>
        <dbReference type="PROSITE" id="PS50937"/>
    </source>
</evidence>
<evidence type="ECO:0000313" key="5">
    <source>
        <dbReference type="Proteomes" id="UP000004080"/>
    </source>
</evidence>
<evidence type="ECO:0000313" key="4">
    <source>
        <dbReference type="EMBL" id="EIT87365.1"/>
    </source>
</evidence>
<dbReference type="Gene3D" id="1.10.1660.10">
    <property type="match status" value="1"/>
</dbReference>
<dbReference type="Proteomes" id="UP000004080">
    <property type="component" value="Unassembled WGS sequence"/>
</dbReference>
<gene>
    <name evidence="4" type="ORF">A374_00285</name>
</gene>
<dbReference type="SMART" id="SM00422">
    <property type="entry name" value="HTH_MERR"/>
    <property type="match status" value="1"/>
</dbReference>
<dbReference type="GO" id="GO:0003700">
    <property type="term" value="F:DNA-binding transcription factor activity"/>
    <property type="evidence" value="ECO:0007669"/>
    <property type="project" value="InterPro"/>
</dbReference>
<dbReference type="Pfam" id="PF13411">
    <property type="entry name" value="MerR_1"/>
    <property type="match status" value="1"/>
</dbReference>
<dbReference type="AlphaFoldDB" id="I8UKG1"/>
<dbReference type="GO" id="GO:0003677">
    <property type="term" value="F:DNA binding"/>
    <property type="evidence" value="ECO:0007669"/>
    <property type="project" value="UniProtKB-KW"/>
</dbReference>
<dbReference type="STRING" id="1196324.A374_00285"/>
<reference evidence="4 5" key="1">
    <citation type="journal article" date="2012" name="J. Bacteriol.">
        <title>Genome of Bacillus macauensis ZFHKF-1, a Long-Chain-Forming Bacterium.</title>
        <authorList>
            <person name="Cai L."/>
            <person name="Zhang T."/>
        </authorList>
    </citation>
    <scope>NUCLEOTIDE SEQUENCE [LARGE SCALE GENOMIC DNA]</scope>
    <source>
        <strain evidence="4 5">ZFHKF-1</strain>
    </source>
</reference>
<keyword evidence="1" id="KW-0238">DNA-binding</keyword>
<dbReference type="PATRIC" id="fig|1196324.3.peg.57"/>
<organism evidence="4 5">
    <name type="scientific">Fictibacillus macauensis ZFHKF-1</name>
    <dbReference type="NCBI Taxonomy" id="1196324"/>
    <lineage>
        <taxon>Bacteria</taxon>
        <taxon>Bacillati</taxon>
        <taxon>Bacillota</taxon>
        <taxon>Bacilli</taxon>
        <taxon>Bacillales</taxon>
        <taxon>Fictibacillaceae</taxon>
        <taxon>Fictibacillus</taxon>
    </lineage>
</organism>
<sequence>MQIKDFAKKYKIQADTIRFYEKEHLLKPKRRENGYREYDEECEKQLQLIIVFKQLGFSIKEIQQLLFLRNTSISTECNSSTVTLFQQKMMQLEEKVEFYQQALNVMRTIKTLIDEEKYEENKSVMEELIVKIFKRGGYKDGSFNHSY</sequence>
<evidence type="ECO:0000256" key="2">
    <source>
        <dbReference type="SAM" id="Coils"/>
    </source>
</evidence>
<accession>I8UKG1</accession>